<protein>
    <submittedName>
        <fullName evidence="2">Outer membrane usher protein FimD</fullName>
    </submittedName>
</protein>
<dbReference type="Gene3D" id="2.60.40.2610">
    <property type="entry name" value="Outer membrane usher protein FimD, plug domain"/>
    <property type="match status" value="1"/>
</dbReference>
<dbReference type="PANTHER" id="PTHR30451">
    <property type="entry name" value="OUTER MEMBRANE USHER PROTEIN"/>
    <property type="match status" value="1"/>
</dbReference>
<evidence type="ECO:0000256" key="1">
    <source>
        <dbReference type="SAM" id="SignalP"/>
    </source>
</evidence>
<dbReference type="GO" id="GO:0009279">
    <property type="term" value="C:cell outer membrane"/>
    <property type="evidence" value="ECO:0007669"/>
    <property type="project" value="TreeGrafter"/>
</dbReference>
<accession>A0A1R7QH79</accession>
<evidence type="ECO:0000313" key="3">
    <source>
        <dbReference type="Proteomes" id="UP000196240"/>
    </source>
</evidence>
<dbReference type="Proteomes" id="UP000196240">
    <property type="component" value="Unassembled WGS sequence"/>
</dbReference>
<reference evidence="2 3" key="1">
    <citation type="submission" date="2017-02" db="EMBL/GenBank/DDBJ databases">
        <authorList>
            <person name="Peterson S.W."/>
        </authorList>
    </citation>
    <scope>NUCLEOTIDE SEQUENCE [LARGE SCALE GENOMIC DNA]</scope>
    <source>
        <strain evidence="2">C6</strain>
    </source>
</reference>
<feature type="signal peptide" evidence="1">
    <location>
        <begin position="1"/>
        <end position="23"/>
    </location>
</feature>
<dbReference type="GO" id="GO:0009297">
    <property type="term" value="P:pilus assembly"/>
    <property type="evidence" value="ECO:0007669"/>
    <property type="project" value="InterPro"/>
</dbReference>
<evidence type="ECO:0000313" key="2">
    <source>
        <dbReference type="EMBL" id="SJX23551.1"/>
    </source>
</evidence>
<dbReference type="Gene3D" id="2.60.40.3110">
    <property type="match status" value="1"/>
</dbReference>
<dbReference type="GO" id="GO:0015473">
    <property type="term" value="F:fimbrial usher porin activity"/>
    <property type="evidence" value="ECO:0007669"/>
    <property type="project" value="InterPro"/>
</dbReference>
<dbReference type="InterPro" id="IPR042186">
    <property type="entry name" value="FimD_plug_dom"/>
</dbReference>
<feature type="chain" id="PRO_5012661512" evidence="1">
    <location>
        <begin position="24"/>
        <end position="769"/>
    </location>
</feature>
<dbReference type="PANTHER" id="PTHR30451:SF5">
    <property type="entry name" value="SLR0019 PROTEIN"/>
    <property type="match status" value="1"/>
</dbReference>
<dbReference type="EMBL" id="FUUY01000015">
    <property type="protein sequence ID" value="SJX23551.1"/>
    <property type="molecule type" value="Genomic_DNA"/>
</dbReference>
<name>A0A1R7QH79_ACIJO</name>
<dbReference type="InterPro" id="IPR000015">
    <property type="entry name" value="Fimb_usher"/>
</dbReference>
<organism evidence="2 3">
    <name type="scientific">Acinetobacter johnsonii</name>
    <dbReference type="NCBI Taxonomy" id="40214"/>
    <lineage>
        <taxon>Bacteria</taxon>
        <taxon>Pseudomonadati</taxon>
        <taxon>Pseudomonadota</taxon>
        <taxon>Gammaproteobacteria</taxon>
        <taxon>Moraxellales</taxon>
        <taxon>Moraxellaceae</taxon>
        <taxon>Acinetobacter</taxon>
    </lineage>
</organism>
<keyword evidence="1" id="KW-0732">Signal</keyword>
<sequence precursor="true">MQRTKLFFALQYVLLGLPLQVSADTPDMAINNVWMNGVDRVIESLVLQQGSQRYIECDVLVQLGLKREKLIQHPLQTKFCSVSTETIQSELDGSLQAIKLTVPSDYFIDRQSETDRLIPSKAELGGFLNYNLHYARVDGFNETSGMAELGIFKDYWMFKNDLIYRDEVEDNQDRVSRLNTSFQIEFPEKYQMLTLGDTFTVYNPLLDSVRFGGISFGTNFTSYPDFIYWNVPTLKGSATLPSTVDLYINGVNIYQNNITPGHYNINTGASIQQAGEAQVVVEDVLGNRTVQSFSVYVNSQLLRPGLNEYNVSLGKLRYDYNYEPNDYRDFFGNVYFRRGITDSTTLGTNLTYSDDVQNIGLLWTQAIGKYALLDTMASSGHSDFGDGYSLGAAVSRSSRRLGYGVSGKYYSPEYRGLGFDDLGQNIKYDNLAYLSIFELPIINNLNINYIERTYYPNSDNAFSDSKLVTVGFSRMIGRQASFAFNYYKDFGDIENDGAYISLNYNFDQRRSANLSYNVDEQVDLSYSRSSIGQNGVDYTVGASYQQDDGSVGYNAYTALKMPAGNLYLSHDDDGDFSFSQADYQGAVVWLGRKVALTKYVSNAFALVNVENIPDIEVYRGLTPVGKTSRKGHVFVHDIVPYVNYNLSFNQDQLDMYDSVPFTSKNIVGMNQRGYKINFEVERTGLIVLRLLTPEKQTFAVGSEVYLDSNSKEFVPVGSDGKAYLYGVKAGIYNLMLKTAGGGACYSKLEVPSFQAGQETAVQQFDLICR</sequence>
<dbReference type="RefSeq" id="WP_087014676.1">
    <property type="nucleotide sequence ID" value="NZ_FUUY01000015.1"/>
</dbReference>
<proteinExistence type="predicted"/>
<dbReference type="Pfam" id="PF00577">
    <property type="entry name" value="Usher"/>
    <property type="match status" value="2"/>
</dbReference>
<dbReference type="AlphaFoldDB" id="A0A1R7QH79"/>
<gene>
    <name evidence="2" type="primary">fimD</name>
    <name evidence="2" type="ORF">ACNJC6_03222</name>
</gene>